<dbReference type="AlphaFoldDB" id="A0A5D4R4S2"/>
<reference evidence="1 2" key="1">
    <citation type="submission" date="2019-08" db="EMBL/GenBank/DDBJ databases">
        <title>Bacillus genomes from the desert of Cuatro Cienegas, Coahuila.</title>
        <authorList>
            <person name="Olmedo-Alvarez G."/>
        </authorList>
    </citation>
    <scope>NUCLEOTIDE SEQUENCE [LARGE SCALE GENOMIC DNA]</scope>
    <source>
        <strain evidence="1 2">CH446_14T</strain>
    </source>
</reference>
<protein>
    <submittedName>
        <fullName evidence="1">Sulfurtransferase</fullName>
    </submittedName>
</protein>
<dbReference type="EMBL" id="VTER01000010">
    <property type="protein sequence ID" value="TYS45749.1"/>
    <property type="molecule type" value="Genomic_DNA"/>
</dbReference>
<dbReference type="Proteomes" id="UP000322139">
    <property type="component" value="Unassembled WGS sequence"/>
</dbReference>
<name>A0A5D4R4S2_9BACI</name>
<sequence>MMVIFVGLAASLYKRYVPVPHVPCTESGNDPGLTAVDIRDYNNKAVDMNCDSVDIPYAYLGRFYNEISPGEIHVIASDRLELNLGIRFLRKKGFQVVSYEMAEQHSGRRGLEPGLR</sequence>
<gene>
    <name evidence="1" type="ORF">FZD51_19020</name>
</gene>
<evidence type="ECO:0000313" key="1">
    <source>
        <dbReference type="EMBL" id="TYS45749.1"/>
    </source>
</evidence>
<proteinExistence type="predicted"/>
<comment type="caution">
    <text evidence="1">The sequence shown here is derived from an EMBL/GenBank/DDBJ whole genome shotgun (WGS) entry which is preliminary data.</text>
</comment>
<accession>A0A5D4R4S2</accession>
<organism evidence="1 2">
    <name type="scientific">Bacillus infantis</name>
    <dbReference type="NCBI Taxonomy" id="324767"/>
    <lineage>
        <taxon>Bacteria</taxon>
        <taxon>Bacillati</taxon>
        <taxon>Bacillota</taxon>
        <taxon>Bacilli</taxon>
        <taxon>Bacillales</taxon>
        <taxon>Bacillaceae</taxon>
        <taxon>Bacillus</taxon>
    </lineage>
</organism>
<evidence type="ECO:0000313" key="2">
    <source>
        <dbReference type="Proteomes" id="UP000322139"/>
    </source>
</evidence>
<keyword evidence="1" id="KW-0808">Transferase</keyword>
<dbReference type="GO" id="GO:0016740">
    <property type="term" value="F:transferase activity"/>
    <property type="evidence" value="ECO:0007669"/>
    <property type="project" value="UniProtKB-KW"/>
</dbReference>